<keyword evidence="7" id="KW-1185">Reference proteome</keyword>
<sequence>MSTPDNTLSSVAEESPEAGAGEYGSQQGAIKTSSGETTANMAAQEADSGELIHIDPSPLEEEPENRGIDHGQQLNQQLQDLSLSSQKPQRPSLQTNLDVPPPPPQKDETYIDPTPKTPQASHSPIRLQEQGQYTEKELPEVPQDDTPQPQKKVEKEDAAAGRKSEDDQSEIQSIMEQFSHETNGLRETEIMSPRLEFAEQFKGKASQFPPRRSSLEPTNNADSIPSSTGRPTLPSPIAVPKPSPHSASEAPGTPRSVSSITGIPPPEPEPDQPFDFHRFLEQLRHRTADPVAKFLRSFLMEFGKKQWLVHEQVKIISDFLAFITNKMAQCEVWRHVSDAEFDNAKEGMEKLVMNRLYGQTFSPAIPPPPSVPRSASRSKRRELERLHGPGRRGQHQEDIERDEILAQKIRIYSWIRPEHLDIPALGSNGRRFINLAQQELCKIKGYRAPRDKVICILNCCKVIFGLLKHSKNPDTSADSFIPLLIFVVLKANPEHLVSNVQYILRFRNQDKLGGEAGYYLSSLSGALQFIETLDRTSLTVSDEEFEKNVEAAVSAIAQENLKAESESSTSARVTPRASTDAERNAQRKEGPSSSSSLPASDGENAPVAGLLRTIQKPLSTIGRMFTDEPEQGPSGQPTTTSPGPVPAPRPAGFDAQEAAARQASAEAAEARKIQRAEHKDVVETLSAMFPNLDRDVIDDVVRVKEGRVGLAVDACLALSSTEKDTTYSISPNTYCIMASPPLSENKQKMARGELYHAFTPELLAERTRCKAAVRKFNAVAGVASRRESVRLWREIVGDSTPLPPELPDAAADEAQFDDDPVVEGGLYMDYGTQVKLGKGVYINAHSTWIDTCTITVGARTLFGPHVSLYSGTHPLDPELRNGTKGPETGKEIHIGEDCWLGGNVTVLAGVTIGRGSTVGAGSVVTKSTTNMPLHLVDSPSENSNTHHNSNNNHTPHQGQDDDSNNRTTTTSAATGGVEGTDAINPGSAPSPRRLTKEEADRLYEENIEEEYAKREGGA</sequence>
<dbReference type="Gene3D" id="1.10.8.10">
    <property type="entry name" value="DNA helicase RuvA subunit, C-terminal domain"/>
    <property type="match status" value="1"/>
</dbReference>
<dbReference type="SMART" id="SM00546">
    <property type="entry name" value="CUE"/>
    <property type="match status" value="1"/>
</dbReference>
<dbReference type="GO" id="GO:0005085">
    <property type="term" value="F:guanyl-nucleotide exchange factor activity"/>
    <property type="evidence" value="ECO:0007669"/>
    <property type="project" value="InterPro"/>
</dbReference>
<dbReference type="GO" id="GO:0016192">
    <property type="term" value="P:vesicle-mediated transport"/>
    <property type="evidence" value="ECO:0007669"/>
    <property type="project" value="InterPro"/>
</dbReference>
<feature type="region of interest" description="Disordered" evidence="3">
    <location>
        <begin position="624"/>
        <end position="661"/>
    </location>
</feature>
<evidence type="ECO:0000313" key="7">
    <source>
        <dbReference type="Proteomes" id="UP000054383"/>
    </source>
</evidence>
<feature type="compositionally biased region" description="Polar residues" evidence="3">
    <location>
        <begin position="170"/>
        <end position="182"/>
    </location>
</feature>
<dbReference type="InterPro" id="IPR041804">
    <property type="entry name" value="Vps9_CUE"/>
</dbReference>
<feature type="compositionally biased region" description="Polar residues" evidence="3">
    <location>
        <begin position="1"/>
        <end position="12"/>
    </location>
</feature>
<dbReference type="GO" id="GO:0005829">
    <property type="term" value="C:cytosol"/>
    <property type="evidence" value="ECO:0007669"/>
    <property type="project" value="TreeGrafter"/>
</dbReference>
<dbReference type="InterPro" id="IPR009060">
    <property type="entry name" value="UBA-like_sf"/>
</dbReference>
<dbReference type="Pfam" id="PF12464">
    <property type="entry name" value="Mac"/>
    <property type="match status" value="1"/>
</dbReference>
<dbReference type="InterPro" id="IPR003892">
    <property type="entry name" value="CUE"/>
</dbReference>
<evidence type="ECO:0000256" key="2">
    <source>
        <dbReference type="ARBA" id="ARBA00022679"/>
    </source>
</evidence>
<dbReference type="Pfam" id="PF00132">
    <property type="entry name" value="Hexapep"/>
    <property type="match status" value="1"/>
</dbReference>
<dbReference type="SUPFAM" id="SSF109993">
    <property type="entry name" value="VPS9 domain"/>
    <property type="match status" value="1"/>
</dbReference>
<dbReference type="SMART" id="SM00167">
    <property type="entry name" value="VPS9"/>
    <property type="match status" value="1"/>
</dbReference>
<gene>
    <name evidence="6" type="ORF">PISL3812_02088</name>
</gene>
<evidence type="ECO:0000256" key="3">
    <source>
        <dbReference type="SAM" id="MobiDB-lite"/>
    </source>
</evidence>
<dbReference type="InterPro" id="IPR045046">
    <property type="entry name" value="Vps9-like"/>
</dbReference>
<feature type="compositionally biased region" description="Low complexity" evidence="3">
    <location>
        <begin position="965"/>
        <end position="975"/>
    </location>
</feature>
<feature type="compositionally biased region" description="Basic and acidic residues" evidence="3">
    <location>
        <begin position="151"/>
        <end position="166"/>
    </location>
</feature>
<organism evidence="6 7">
    <name type="scientific">Talaromyces islandicus</name>
    <name type="common">Penicillium islandicum</name>
    <dbReference type="NCBI Taxonomy" id="28573"/>
    <lineage>
        <taxon>Eukaryota</taxon>
        <taxon>Fungi</taxon>
        <taxon>Dikarya</taxon>
        <taxon>Ascomycota</taxon>
        <taxon>Pezizomycotina</taxon>
        <taxon>Eurotiomycetes</taxon>
        <taxon>Eurotiomycetidae</taxon>
        <taxon>Eurotiales</taxon>
        <taxon>Trichocomaceae</taxon>
        <taxon>Talaromyces</taxon>
        <taxon>Talaromyces sect. Islandici</taxon>
    </lineage>
</organism>
<dbReference type="CDD" id="cd03357">
    <property type="entry name" value="LbH_MAT_GAT"/>
    <property type="match status" value="1"/>
</dbReference>
<dbReference type="PANTHER" id="PTHR23101:SF25">
    <property type="entry name" value="GTPASE-ACTIVATING PROTEIN AND VPS9 DOMAIN-CONTAINING PROTEIN 1"/>
    <property type="match status" value="1"/>
</dbReference>
<feature type="compositionally biased region" description="Polar residues" evidence="3">
    <location>
        <begin position="24"/>
        <end position="41"/>
    </location>
</feature>
<keyword evidence="2" id="KW-0808">Transferase</keyword>
<feature type="compositionally biased region" description="Polar residues" evidence="3">
    <location>
        <begin position="87"/>
        <end position="97"/>
    </location>
</feature>
<feature type="compositionally biased region" description="Pro residues" evidence="3">
    <location>
        <begin position="233"/>
        <end position="243"/>
    </location>
</feature>
<feature type="compositionally biased region" description="Basic and acidic residues" evidence="3">
    <location>
        <begin position="994"/>
        <end position="1018"/>
    </location>
</feature>
<feature type="compositionally biased region" description="Polar residues" evidence="3">
    <location>
        <begin position="215"/>
        <end position="230"/>
    </location>
</feature>
<dbReference type="EMBL" id="CVMT01000002">
    <property type="protein sequence ID" value="CRG84917.1"/>
    <property type="molecule type" value="Genomic_DNA"/>
</dbReference>
<feature type="region of interest" description="Disordered" evidence="3">
    <location>
        <begin position="932"/>
        <end position="1018"/>
    </location>
</feature>
<feature type="compositionally biased region" description="Low complexity" evidence="3">
    <location>
        <begin position="938"/>
        <end position="956"/>
    </location>
</feature>
<dbReference type="GO" id="GO:0031267">
    <property type="term" value="F:small GTPase binding"/>
    <property type="evidence" value="ECO:0007669"/>
    <property type="project" value="TreeGrafter"/>
</dbReference>
<comment type="similarity">
    <text evidence="1">Belongs to the transferase hexapeptide repeat family.</text>
</comment>
<name>A0A0U1LNW4_TALIS</name>
<dbReference type="InterPro" id="IPR011004">
    <property type="entry name" value="Trimer_LpxA-like_sf"/>
</dbReference>
<evidence type="ECO:0000256" key="1">
    <source>
        <dbReference type="ARBA" id="ARBA00007274"/>
    </source>
</evidence>
<proteinExistence type="inferred from homology"/>
<feature type="compositionally biased region" description="Low complexity" evidence="3">
    <location>
        <begin position="72"/>
        <end position="86"/>
    </location>
</feature>
<dbReference type="InterPro" id="IPR001451">
    <property type="entry name" value="Hexapep"/>
</dbReference>
<dbReference type="CDD" id="cd14369">
    <property type="entry name" value="CUE_VPS9_like"/>
    <property type="match status" value="1"/>
</dbReference>
<dbReference type="InterPro" id="IPR037191">
    <property type="entry name" value="VPS9_dom_sf"/>
</dbReference>
<feature type="region of interest" description="Disordered" evidence="3">
    <location>
        <begin position="1"/>
        <end position="270"/>
    </location>
</feature>
<dbReference type="STRING" id="28573.A0A0U1LNW4"/>
<dbReference type="GO" id="GO:0016407">
    <property type="term" value="F:acetyltransferase activity"/>
    <property type="evidence" value="ECO:0007669"/>
    <property type="project" value="InterPro"/>
</dbReference>
<evidence type="ECO:0000313" key="6">
    <source>
        <dbReference type="EMBL" id="CRG84917.1"/>
    </source>
</evidence>
<evidence type="ECO:0000259" key="5">
    <source>
        <dbReference type="PROSITE" id="PS51205"/>
    </source>
</evidence>
<evidence type="ECO:0000259" key="4">
    <source>
        <dbReference type="PROSITE" id="PS51140"/>
    </source>
</evidence>
<dbReference type="OrthoDB" id="300289at2759"/>
<dbReference type="Proteomes" id="UP000054383">
    <property type="component" value="Unassembled WGS sequence"/>
</dbReference>
<dbReference type="Gene3D" id="1.20.1050.80">
    <property type="entry name" value="VPS9 domain"/>
    <property type="match status" value="1"/>
</dbReference>
<dbReference type="AlphaFoldDB" id="A0A0U1LNW4"/>
<dbReference type="InterPro" id="IPR003123">
    <property type="entry name" value="VPS9"/>
</dbReference>
<dbReference type="SUPFAM" id="SSF51161">
    <property type="entry name" value="Trimeric LpxA-like enzymes"/>
    <property type="match status" value="1"/>
</dbReference>
<dbReference type="InterPro" id="IPR024688">
    <property type="entry name" value="Mac_dom"/>
</dbReference>
<feature type="region of interest" description="Disordered" evidence="3">
    <location>
        <begin position="561"/>
        <end position="606"/>
    </location>
</feature>
<dbReference type="Pfam" id="PF02845">
    <property type="entry name" value="CUE"/>
    <property type="match status" value="1"/>
</dbReference>
<dbReference type="GO" id="GO:0043130">
    <property type="term" value="F:ubiquitin binding"/>
    <property type="evidence" value="ECO:0007669"/>
    <property type="project" value="InterPro"/>
</dbReference>
<accession>A0A0U1LNW4</accession>
<feature type="compositionally biased region" description="Basic and acidic residues" evidence="3">
    <location>
        <begin position="579"/>
        <end position="590"/>
    </location>
</feature>
<dbReference type="Gene3D" id="1.10.246.120">
    <property type="match status" value="1"/>
</dbReference>
<reference evidence="6 7" key="1">
    <citation type="submission" date="2015-04" db="EMBL/GenBank/DDBJ databases">
        <authorList>
            <person name="Syromyatnikov M.Y."/>
            <person name="Popov V.N."/>
        </authorList>
    </citation>
    <scope>NUCLEOTIDE SEQUENCE [LARGE SCALE GENOMIC DNA]</scope>
    <source>
        <strain evidence="6">WF-38-12</strain>
    </source>
</reference>
<dbReference type="GO" id="GO:0030139">
    <property type="term" value="C:endocytic vesicle"/>
    <property type="evidence" value="ECO:0007669"/>
    <property type="project" value="TreeGrafter"/>
</dbReference>
<dbReference type="Pfam" id="PF18151">
    <property type="entry name" value="DUF5601"/>
    <property type="match status" value="1"/>
</dbReference>
<dbReference type="SMART" id="SM01266">
    <property type="entry name" value="Mac"/>
    <property type="match status" value="1"/>
</dbReference>
<dbReference type="PROSITE" id="PS51140">
    <property type="entry name" value="CUE"/>
    <property type="match status" value="1"/>
</dbReference>
<dbReference type="PANTHER" id="PTHR23101">
    <property type="entry name" value="RAB GDP/GTP EXCHANGE FACTOR"/>
    <property type="match status" value="1"/>
</dbReference>
<dbReference type="Pfam" id="PF02204">
    <property type="entry name" value="VPS9"/>
    <property type="match status" value="1"/>
</dbReference>
<feature type="region of interest" description="Disordered" evidence="3">
    <location>
        <begin position="363"/>
        <end position="399"/>
    </location>
</feature>
<feature type="domain" description="CUE" evidence="4">
    <location>
        <begin position="677"/>
        <end position="720"/>
    </location>
</feature>
<protein>
    <submittedName>
        <fullName evidence="6">Vacuolar protein sorting-associated protein 9</fullName>
    </submittedName>
</protein>
<feature type="compositionally biased region" description="Low complexity" evidence="3">
    <location>
        <begin position="631"/>
        <end position="642"/>
    </location>
</feature>
<feature type="domain" description="VPS9" evidence="5">
    <location>
        <begin position="399"/>
        <end position="539"/>
    </location>
</feature>
<dbReference type="PROSITE" id="PS51205">
    <property type="entry name" value="VPS9"/>
    <property type="match status" value="1"/>
</dbReference>
<dbReference type="Gene3D" id="2.160.10.10">
    <property type="entry name" value="Hexapeptide repeat proteins"/>
    <property type="match status" value="1"/>
</dbReference>
<dbReference type="InterPro" id="IPR041545">
    <property type="entry name" value="DUF5601"/>
</dbReference>
<dbReference type="SUPFAM" id="SSF46934">
    <property type="entry name" value="UBA-like"/>
    <property type="match status" value="1"/>
</dbReference>